<protein>
    <recommendedName>
        <fullName evidence="5">Glycoside hydrolase</fullName>
    </recommendedName>
</protein>
<feature type="domain" description="Sialidase" evidence="2">
    <location>
        <begin position="280"/>
        <end position="603"/>
    </location>
</feature>
<dbReference type="Proteomes" id="UP000310636">
    <property type="component" value="Unassembled WGS sequence"/>
</dbReference>
<accession>A0A4V6RXJ3</accession>
<dbReference type="InterPro" id="IPR042095">
    <property type="entry name" value="SUMF_sf"/>
</dbReference>
<evidence type="ECO:0000259" key="1">
    <source>
        <dbReference type="Pfam" id="PF03781"/>
    </source>
</evidence>
<dbReference type="Gene3D" id="2.120.10.10">
    <property type="match status" value="1"/>
</dbReference>
<gene>
    <name evidence="3" type="ORF">E6C55_15570</name>
</gene>
<feature type="domain" description="Sulfatase-modifying factor enzyme-like" evidence="1">
    <location>
        <begin position="11"/>
        <end position="129"/>
    </location>
</feature>
<dbReference type="PANTHER" id="PTHR23150:SF19">
    <property type="entry name" value="FORMYLGLYCINE-GENERATING ENZYME"/>
    <property type="match status" value="1"/>
</dbReference>
<dbReference type="SUPFAM" id="SSF50939">
    <property type="entry name" value="Sialidases"/>
    <property type="match status" value="1"/>
</dbReference>
<keyword evidence="4" id="KW-1185">Reference proteome</keyword>
<evidence type="ECO:0000313" key="3">
    <source>
        <dbReference type="EMBL" id="THF77758.1"/>
    </source>
</evidence>
<evidence type="ECO:0008006" key="5">
    <source>
        <dbReference type="Google" id="ProtNLM"/>
    </source>
</evidence>
<sequence length="624" mass="70143">MLTELGITMRELAPGKFARGHSQGKYDERPAHIVTISSVFRLSENPITFAQFERFKPGLRDELRKILRWSEENLAEYPEYEGHLGDNDPAVGVTWYDAVAFCEWLSRSSGITYRLPTEAEWEYAALRDEESGEALVSPRNGESSVEEWCLDWYGPYLPFEQTDPGGYRSGITKVTRGASNWQHASSRTRTNRMSFLPAARYPKLGFRIASGKPPATHQKDQPLELHELNVDQSKASWEKTSEDSPVFIPPVDFVRIPNDAQGPVFASHNHFPSITWCPNGDLLAVWFTDPGAGYTGEEGSQLNIAASRLRRGASEWEQASLFYAAADRNDHSASVWTDPEDGRMYHFQGTGSFPKQGNQILFMRTSQDSGATWSYPRIISDKRSMWNPHVVMKTRTGRLVVTSDFNFDQPMWGRIIVSKDGGRTWRQPEGKIVGQHPGIVELHDGRWLAVGRDNWNAEHEAIPGVGVPISISDDEGESWIYRREPSLGRGFNWRQRPVLIRLAEGPLLFVGFTDKWGTPDAEFVNGVDIIDQAGVCRKGFGMFAAISEDDGLSWTNHKLLTPGAESREYDGGGNTEWFTADASHAEPAGYIQAIQAPDGIIHLISSKLHYRFNYAWLRTPTISV</sequence>
<dbReference type="RefSeq" id="WP_136370732.1">
    <property type="nucleotide sequence ID" value="NZ_SSOB01000018.1"/>
</dbReference>
<dbReference type="GO" id="GO:0120147">
    <property type="term" value="F:formylglycine-generating oxidase activity"/>
    <property type="evidence" value="ECO:0007669"/>
    <property type="project" value="TreeGrafter"/>
</dbReference>
<proteinExistence type="predicted"/>
<dbReference type="AlphaFoldDB" id="A0A4V6RXJ3"/>
<dbReference type="Pfam" id="PF03781">
    <property type="entry name" value="FGE-sulfatase"/>
    <property type="match status" value="1"/>
</dbReference>
<dbReference type="EMBL" id="SSOB01000018">
    <property type="protein sequence ID" value="THF77758.1"/>
    <property type="molecule type" value="Genomic_DNA"/>
</dbReference>
<dbReference type="OrthoDB" id="9768004at2"/>
<dbReference type="Gene3D" id="3.90.1580.10">
    <property type="entry name" value="paralog of FGE (formylglycine-generating enzyme)"/>
    <property type="match status" value="2"/>
</dbReference>
<dbReference type="CDD" id="cd15482">
    <property type="entry name" value="Sialidase_non-viral"/>
    <property type="match status" value="1"/>
</dbReference>
<evidence type="ECO:0000259" key="2">
    <source>
        <dbReference type="Pfam" id="PF13088"/>
    </source>
</evidence>
<reference evidence="3 4" key="1">
    <citation type="submission" date="2019-04" db="EMBL/GenBank/DDBJ databases">
        <title>Cohnella sp. nov. isolated from preserved vegetables.</title>
        <authorList>
            <person name="Lin S.-Y."/>
            <person name="Hung M.-H."/>
            <person name="Young C.-C."/>
        </authorList>
    </citation>
    <scope>NUCLEOTIDE SEQUENCE [LARGE SCALE GENOMIC DNA]</scope>
    <source>
        <strain evidence="3 4">CC-MHH1044</strain>
    </source>
</reference>
<evidence type="ECO:0000313" key="4">
    <source>
        <dbReference type="Proteomes" id="UP000310636"/>
    </source>
</evidence>
<comment type="caution">
    <text evidence="3">The sequence shown here is derived from an EMBL/GenBank/DDBJ whole genome shotgun (WGS) entry which is preliminary data.</text>
</comment>
<dbReference type="InterPro" id="IPR011040">
    <property type="entry name" value="Sialidase"/>
</dbReference>
<name>A0A4V6RXJ3_9BACL</name>
<dbReference type="SUPFAM" id="SSF56436">
    <property type="entry name" value="C-type lectin-like"/>
    <property type="match status" value="1"/>
</dbReference>
<dbReference type="InterPro" id="IPR051043">
    <property type="entry name" value="Sulfatase_Mod_Factor_Kinase"/>
</dbReference>
<dbReference type="PANTHER" id="PTHR23150">
    <property type="entry name" value="SULFATASE MODIFYING FACTOR 1, 2"/>
    <property type="match status" value="1"/>
</dbReference>
<dbReference type="InterPro" id="IPR016187">
    <property type="entry name" value="CTDL_fold"/>
</dbReference>
<dbReference type="InterPro" id="IPR005532">
    <property type="entry name" value="SUMF_dom"/>
</dbReference>
<organism evidence="3 4">
    <name type="scientific">Cohnella fermenti</name>
    <dbReference type="NCBI Taxonomy" id="2565925"/>
    <lineage>
        <taxon>Bacteria</taxon>
        <taxon>Bacillati</taxon>
        <taxon>Bacillota</taxon>
        <taxon>Bacilli</taxon>
        <taxon>Bacillales</taxon>
        <taxon>Paenibacillaceae</taxon>
        <taxon>Cohnella</taxon>
    </lineage>
</organism>
<dbReference type="InterPro" id="IPR036278">
    <property type="entry name" value="Sialidase_sf"/>
</dbReference>
<dbReference type="Pfam" id="PF13088">
    <property type="entry name" value="BNR_2"/>
    <property type="match status" value="1"/>
</dbReference>